<evidence type="ECO:0000256" key="4">
    <source>
        <dbReference type="ARBA" id="ARBA00022824"/>
    </source>
</evidence>
<name>A7SEF7_NEMVE</name>
<dbReference type="PANTHER" id="PTHR15601:SF0">
    <property type="entry name" value="GEO09675P1"/>
    <property type="match status" value="1"/>
</dbReference>
<dbReference type="GO" id="GO:0005789">
    <property type="term" value="C:endoplasmic reticulum membrane"/>
    <property type="evidence" value="ECO:0007669"/>
    <property type="project" value="UniProtKB-SubCell"/>
</dbReference>
<evidence type="ECO:0000256" key="9">
    <source>
        <dbReference type="SAM" id="MobiDB-lite"/>
    </source>
</evidence>
<reference evidence="11 12" key="1">
    <citation type="journal article" date="2007" name="Science">
        <title>Sea anemone genome reveals ancestral eumetazoan gene repertoire and genomic organization.</title>
        <authorList>
            <person name="Putnam N.H."/>
            <person name="Srivastava M."/>
            <person name="Hellsten U."/>
            <person name="Dirks B."/>
            <person name="Chapman J."/>
            <person name="Salamov A."/>
            <person name="Terry A."/>
            <person name="Shapiro H."/>
            <person name="Lindquist E."/>
            <person name="Kapitonov V.V."/>
            <person name="Jurka J."/>
            <person name="Genikhovich G."/>
            <person name="Grigoriev I.V."/>
            <person name="Lucas S.M."/>
            <person name="Steele R.E."/>
            <person name="Finnerty J.R."/>
            <person name="Technau U."/>
            <person name="Martindale M.Q."/>
            <person name="Rokhsar D.S."/>
        </authorList>
    </citation>
    <scope>NUCLEOTIDE SEQUENCE [LARGE SCALE GENOMIC DNA]</scope>
    <source>
        <strain evidence="12">CH2 X CH6</strain>
    </source>
</reference>
<sequence>MPAKQRMRLANEKHSQNVQTRGNVPKSLKPAEEKYAVGPILLGLFIFVVCGSAIFQIIQSIRMA</sequence>
<evidence type="ECO:0000313" key="11">
    <source>
        <dbReference type="EMBL" id="EDO37917.1"/>
    </source>
</evidence>
<comment type="function">
    <text evidence="7">Interacts with target proteins during their translocation into the lumen of the endoplasmic reticulum. Protects unfolded target proteins against degradation during ER stress. May facilitate glycosylation of target proteins after termination of ER stress. May modulate the use of N-glycosylation sites on target proteins.</text>
</comment>
<keyword evidence="4" id="KW-0256">Endoplasmic reticulum</keyword>
<keyword evidence="6 10" id="KW-0472">Membrane</keyword>
<dbReference type="HOGENOM" id="CLU_160944_3_0_1"/>
<dbReference type="InParanoid" id="A7SEF7"/>
<comment type="subcellular location">
    <subcellularLocation>
        <location evidence="1">Endoplasmic reticulum membrane</location>
        <topology evidence="1">Single-pass membrane protein</topology>
    </subcellularLocation>
</comment>
<organism evidence="11 12">
    <name type="scientific">Nematostella vectensis</name>
    <name type="common">Starlet sea anemone</name>
    <dbReference type="NCBI Taxonomy" id="45351"/>
    <lineage>
        <taxon>Eukaryota</taxon>
        <taxon>Metazoa</taxon>
        <taxon>Cnidaria</taxon>
        <taxon>Anthozoa</taxon>
        <taxon>Hexacorallia</taxon>
        <taxon>Actiniaria</taxon>
        <taxon>Edwardsiidae</taxon>
        <taxon>Nematostella</taxon>
    </lineage>
</organism>
<keyword evidence="3 10" id="KW-0812">Transmembrane</keyword>
<dbReference type="OMA" id="ATKFITQ"/>
<dbReference type="EMBL" id="DS469636">
    <property type="protein sequence ID" value="EDO37917.1"/>
    <property type="molecule type" value="Genomic_DNA"/>
</dbReference>
<dbReference type="Pfam" id="PF06624">
    <property type="entry name" value="RAMP4"/>
    <property type="match status" value="1"/>
</dbReference>
<dbReference type="eggNOG" id="KOG3491">
    <property type="taxonomic scope" value="Eukaryota"/>
</dbReference>
<dbReference type="Proteomes" id="UP000001593">
    <property type="component" value="Unassembled WGS sequence"/>
</dbReference>
<comment type="subunit">
    <text evidence="8">Interacts with SEC61B, SEC61A1 and the SEC61 complex. Interacts with CANX.</text>
</comment>
<feature type="region of interest" description="Disordered" evidence="9">
    <location>
        <begin position="1"/>
        <end position="25"/>
    </location>
</feature>
<feature type="transmembrane region" description="Helical" evidence="10">
    <location>
        <begin position="35"/>
        <end position="58"/>
    </location>
</feature>
<dbReference type="PhylomeDB" id="A7SEF7"/>
<evidence type="ECO:0000256" key="10">
    <source>
        <dbReference type="SAM" id="Phobius"/>
    </source>
</evidence>
<evidence type="ECO:0000256" key="7">
    <source>
        <dbReference type="ARBA" id="ARBA00037157"/>
    </source>
</evidence>
<evidence type="ECO:0008006" key="13">
    <source>
        <dbReference type="Google" id="ProtNLM"/>
    </source>
</evidence>
<dbReference type="PANTHER" id="PTHR15601">
    <property type="entry name" value="STRESS ASSOCIATED ENDOPLASMIC RETICULUM PROTEIN SERP1/RAMP4"/>
    <property type="match status" value="1"/>
</dbReference>
<dbReference type="InterPro" id="IPR010580">
    <property type="entry name" value="ER_stress-assoc"/>
</dbReference>
<evidence type="ECO:0000256" key="8">
    <source>
        <dbReference type="ARBA" id="ARBA00038831"/>
    </source>
</evidence>
<comment type="similarity">
    <text evidence="2">Belongs to the RAMP4 family.</text>
</comment>
<gene>
    <name evidence="11" type="ORF">NEMVEDRAFT_v1g169659</name>
</gene>
<proteinExistence type="inferred from homology"/>
<evidence type="ECO:0000256" key="3">
    <source>
        <dbReference type="ARBA" id="ARBA00022692"/>
    </source>
</evidence>
<protein>
    <recommendedName>
        <fullName evidence="13">Stress-associated endoplasmic reticulum protein</fullName>
    </recommendedName>
</protein>
<evidence type="ECO:0000256" key="6">
    <source>
        <dbReference type="ARBA" id="ARBA00023136"/>
    </source>
</evidence>
<evidence type="ECO:0000256" key="5">
    <source>
        <dbReference type="ARBA" id="ARBA00022989"/>
    </source>
</evidence>
<evidence type="ECO:0000256" key="2">
    <source>
        <dbReference type="ARBA" id="ARBA00005500"/>
    </source>
</evidence>
<evidence type="ECO:0000256" key="1">
    <source>
        <dbReference type="ARBA" id="ARBA00004389"/>
    </source>
</evidence>
<keyword evidence="5 10" id="KW-1133">Transmembrane helix</keyword>
<dbReference type="GO" id="GO:0030968">
    <property type="term" value="P:endoplasmic reticulum unfolded protein response"/>
    <property type="evidence" value="ECO:0000318"/>
    <property type="project" value="GO_Central"/>
</dbReference>
<dbReference type="STRING" id="45351.A7SEF7"/>
<evidence type="ECO:0000313" key="12">
    <source>
        <dbReference type="Proteomes" id="UP000001593"/>
    </source>
</evidence>
<dbReference type="GO" id="GO:0005783">
    <property type="term" value="C:endoplasmic reticulum"/>
    <property type="evidence" value="ECO:0000318"/>
    <property type="project" value="GO_Central"/>
</dbReference>
<accession>A7SEF7</accession>
<keyword evidence="12" id="KW-1185">Reference proteome</keyword>
<dbReference type="AlphaFoldDB" id="A7SEF7"/>